<keyword evidence="1" id="KW-0472">Membrane</keyword>
<dbReference type="Pfam" id="PF11667">
    <property type="entry name" value="DUF3267"/>
    <property type="match status" value="1"/>
</dbReference>
<name>A0ABR6CVX2_9BACI</name>
<sequence>MGKGTIVKLSMNRIIIAVLFVSVVLFVAFGFLYIWLHGSLEVRVTLTSLLLFVVSYIILICFHEALHLIAFHWIGHVEWSKLKYGVNWKLGIAYAHSTMPITVKQMKWVLFMPFVPTAVIPLLFGLIFKSPSFLLLGILMVAGCIGDYALYQKLKPFSNKAKVIDHPTKPQCTVYE</sequence>
<evidence type="ECO:0000313" key="3">
    <source>
        <dbReference type="Proteomes" id="UP000626697"/>
    </source>
</evidence>
<dbReference type="RefSeq" id="WP_182504008.1">
    <property type="nucleotide sequence ID" value="NZ_JACJHX010000027.1"/>
</dbReference>
<dbReference type="Proteomes" id="UP000626697">
    <property type="component" value="Unassembled WGS sequence"/>
</dbReference>
<proteinExistence type="predicted"/>
<protein>
    <recommendedName>
        <fullName evidence="4">Diaminopimelate epimerase</fullName>
    </recommendedName>
</protein>
<gene>
    <name evidence="2" type="ORF">HNP81_004536</name>
</gene>
<accession>A0ABR6CVX2</accession>
<evidence type="ECO:0000256" key="1">
    <source>
        <dbReference type="SAM" id="Phobius"/>
    </source>
</evidence>
<feature type="transmembrane region" description="Helical" evidence="1">
    <location>
        <begin position="48"/>
        <end position="74"/>
    </location>
</feature>
<dbReference type="EMBL" id="JACJHX010000027">
    <property type="protein sequence ID" value="MBA9029176.1"/>
    <property type="molecule type" value="Genomic_DNA"/>
</dbReference>
<keyword evidence="1" id="KW-1133">Transmembrane helix</keyword>
<evidence type="ECO:0008006" key="4">
    <source>
        <dbReference type="Google" id="ProtNLM"/>
    </source>
</evidence>
<feature type="transmembrane region" description="Helical" evidence="1">
    <location>
        <begin position="108"/>
        <end position="127"/>
    </location>
</feature>
<dbReference type="InterPro" id="IPR021683">
    <property type="entry name" value="DUF3267"/>
</dbReference>
<reference evidence="2 3" key="1">
    <citation type="submission" date="2020-08" db="EMBL/GenBank/DDBJ databases">
        <title>Genomic Encyclopedia of Type Strains, Phase IV (KMG-IV): sequencing the most valuable type-strain genomes for metagenomic binning, comparative biology and taxonomic classification.</title>
        <authorList>
            <person name="Goeker M."/>
        </authorList>
    </citation>
    <scope>NUCLEOTIDE SEQUENCE [LARGE SCALE GENOMIC DNA]</scope>
    <source>
        <strain evidence="2 3">DSM 105481</strain>
    </source>
</reference>
<keyword evidence="3" id="KW-1185">Reference proteome</keyword>
<evidence type="ECO:0000313" key="2">
    <source>
        <dbReference type="EMBL" id="MBA9029176.1"/>
    </source>
</evidence>
<feature type="transmembrane region" description="Helical" evidence="1">
    <location>
        <begin position="12"/>
        <end position="36"/>
    </location>
</feature>
<comment type="caution">
    <text evidence="2">The sequence shown here is derived from an EMBL/GenBank/DDBJ whole genome shotgun (WGS) entry which is preliminary data.</text>
</comment>
<keyword evidence="1" id="KW-0812">Transmembrane</keyword>
<feature type="transmembrane region" description="Helical" evidence="1">
    <location>
        <begin position="133"/>
        <end position="151"/>
    </location>
</feature>
<organism evidence="2 3">
    <name type="scientific">Peribacillus huizhouensis</name>
    <dbReference type="NCBI Taxonomy" id="1501239"/>
    <lineage>
        <taxon>Bacteria</taxon>
        <taxon>Bacillati</taxon>
        <taxon>Bacillota</taxon>
        <taxon>Bacilli</taxon>
        <taxon>Bacillales</taxon>
        <taxon>Bacillaceae</taxon>
        <taxon>Peribacillus</taxon>
    </lineage>
</organism>